<proteinExistence type="predicted"/>
<dbReference type="InterPro" id="IPR000182">
    <property type="entry name" value="GNAT_dom"/>
</dbReference>
<evidence type="ECO:0000259" key="3">
    <source>
        <dbReference type="PROSITE" id="PS51186"/>
    </source>
</evidence>
<dbReference type="PANTHER" id="PTHR43072:SF23">
    <property type="entry name" value="UPF0039 PROTEIN C11D3.02C"/>
    <property type="match status" value="1"/>
</dbReference>
<gene>
    <name evidence="4" type="primary">bar</name>
    <name evidence="5" type="ORF">OERS_11560</name>
    <name evidence="4" type="ORF">OJAG_25320</name>
</gene>
<organism evidence="4 6">
    <name type="scientific">Oerskovia enterophila</name>
    <dbReference type="NCBI Taxonomy" id="43678"/>
    <lineage>
        <taxon>Bacteria</taxon>
        <taxon>Bacillati</taxon>
        <taxon>Actinomycetota</taxon>
        <taxon>Actinomycetes</taxon>
        <taxon>Micrococcales</taxon>
        <taxon>Cellulomonadaceae</taxon>
        <taxon>Oerskovia</taxon>
    </lineage>
</organism>
<dbReference type="EMBL" id="MAQA01000009">
    <property type="protein sequence ID" value="OCI32184.1"/>
    <property type="molecule type" value="Genomic_DNA"/>
</dbReference>
<evidence type="ECO:0000256" key="2">
    <source>
        <dbReference type="ARBA" id="ARBA00023315"/>
    </source>
</evidence>
<dbReference type="SUPFAM" id="SSF55729">
    <property type="entry name" value="Acyl-CoA N-acyltransferases (Nat)"/>
    <property type="match status" value="1"/>
</dbReference>
<dbReference type="GO" id="GO:0102971">
    <property type="term" value="F:phosphinothricin N-acetyltransferase activity"/>
    <property type="evidence" value="ECO:0007669"/>
    <property type="project" value="UniProtKB-EC"/>
</dbReference>
<accession>A0A163R0I9</accession>
<dbReference type="InterPro" id="IPR016181">
    <property type="entry name" value="Acyl_CoA_acyltransferase"/>
</dbReference>
<dbReference type="Pfam" id="PF00583">
    <property type="entry name" value="Acetyltransf_1"/>
    <property type="match status" value="1"/>
</dbReference>
<dbReference type="PANTHER" id="PTHR43072">
    <property type="entry name" value="N-ACETYLTRANSFERASE"/>
    <property type="match status" value="1"/>
</dbReference>
<feature type="domain" description="N-acetyltransferase" evidence="3">
    <location>
        <begin position="7"/>
        <end position="176"/>
    </location>
</feature>
<evidence type="ECO:0000313" key="4">
    <source>
        <dbReference type="EMBL" id="KZM34726.1"/>
    </source>
</evidence>
<evidence type="ECO:0000313" key="7">
    <source>
        <dbReference type="Proteomes" id="UP000093412"/>
    </source>
</evidence>
<dbReference type="Gene3D" id="3.40.630.30">
    <property type="match status" value="1"/>
</dbReference>
<dbReference type="OrthoDB" id="3173333at2"/>
<keyword evidence="2 4" id="KW-0012">Acyltransferase</keyword>
<dbReference type="PROSITE" id="PS51186">
    <property type="entry name" value="GNAT"/>
    <property type="match status" value="1"/>
</dbReference>
<evidence type="ECO:0000313" key="5">
    <source>
        <dbReference type="EMBL" id="OCI32184.1"/>
    </source>
</evidence>
<evidence type="ECO:0000313" key="6">
    <source>
        <dbReference type="Proteomes" id="UP000076447"/>
    </source>
</evidence>
<keyword evidence="7" id="KW-1185">Reference proteome</keyword>
<dbReference type="AlphaFoldDB" id="A0A163R0I9"/>
<dbReference type="EMBL" id="LRIE01000077">
    <property type="protein sequence ID" value="KZM34726.1"/>
    <property type="molecule type" value="Genomic_DNA"/>
</dbReference>
<dbReference type="CDD" id="cd04301">
    <property type="entry name" value="NAT_SF"/>
    <property type="match status" value="1"/>
</dbReference>
<dbReference type="EC" id="2.3.1.183" evidence="4"/>
<dbReference type="STRING" id="43678.OJAG_25320"/>
<reference evidence="5 7" key="2">
    <citation type="submission" date="2016-06" db="EMBL/GenBank/DDBJ databases">
        <title>Genome sequence of Oerskovia enterophila DSM 43852.</title>
        <authorList>
            <person name="Poehlein A."/>
            <person name="Jag V."/>
            <person name="Bengelsdorf F.R."/>
            <person name="Daniel R."/>
            <person name="Duerre P."/>
        </authorList>
    </citation>
    <scope>NUCLEOTIDE SEQUENCE [LARGE SCALE GENOMIC DNA]</scope>
    <source>
        <strain evidence="5 7">DSM 43852</strain>
    </source>
</reference>
<dbReference type="RefSeq" id="WP_068625061.1">
    <property type="nucleotide sequence ID" value="NZ_LRIE01000077.1"/>
</dbReference>
<protein>
    <submittedName>
        <fullName evidence="4">Phosphinothricin N-acetyltransferase</fullName>
        <ecNumber evidence="4">2.3.1.183</ecNumber>
    </submittedName>
</protein>
<sequence length="176" mass="19157">MTHAPTVTVRRATREDLPAIAEIAAHYVLHTVTTFQTEPLTLAGWEERWESLRAAGRPFLVVTVADGSGLPDDVAGFAYVGAWRERPAYAATGEDTIYLAPGSEGRGLGRALLSRLLDEAREAGVREVVAVVSDAESPASVVLHEKLGFRQVGRLERVGFKHGRWLDTVLLQRSLG</sequence>
<name>A0A163R0I9_9CELL</name>
<keyword evidence="1 4" id="KW-0808">Transferase</keyword>
<dbReference type="Proteomes" id="UP000076447">
    <property type="component" value="Unassembled WGS sequence"/>
</dbReference>
<dbReference type="Proteomes" id="UP000093412">
    <property type="component" value="Unassembled WGS sequence"/>
</dbReference>
<reference evidence="4 6" key="1">
    <citation type="submission" date="2016-01" db="EMBL/GenBank/DDBJ databases">
        <title>Genome sequence of Oerskovia enterophila VJag, an agar and cellulose degrading bacterium.</title>
        <authorList>
            <person name="Poehlein A."/>
            <person name="Jag V."/>
            <person name="Bengelsdorf F."/>
            <person name="Duerre P."/>
            <person name="Daniel R."/>
        </authorList>
    </citation>
    <scope>NUCLEOTIDE SEQUENCE [LARGE SCALE GENOMIC DNA]</scope>
    <source>
        <strain evidence="4 6">VJag</strain>
    </source>
</reference>
<dbReference type="PATRIC" id="fig|43678.3.peg.2647"/>
<evidence type="ECO:0000256" key="1">
    <source>
        <dbReference type="ARBA" id="ARBA00022679"/>
    </source>
</evidence>
<comment type="caution">
    <text evidence="4">The sequence shown here is derived from an EMBL/GenBank/DDBJ whole genome shotgun (WGS) entry which is preliminary data.</text>
</comment>